<dbReference type="Gene3D" id="1.20.5.340">
    <property type="match status" value="1"/>
</dbReference>
<dbReference type="GO" id="GO:0005856">
    <property type="term" value="C:cytoskeleton"/>
    <property type="evidence" value="ECO:0007669"/>
    <property type="project" value="UniProtKB-SubCell"/>
</dbReference>
<feature type="compositionally biased region" description="Basic residues" evidence="3">
    <location>
        <begin position="1130"/>
        <end position="1144"/>
    </location>
</feature>
<comment type="function">
    <text evidence="2">Involved in regulation of actin and microtubule organization. Part of a WAVE complex that activates the Arp2/3 complex.</text>
</comment>
<dbReference type="Proteomes" id="UP000231279">
    <property type="component" value="Unassembled WGS sequence"/>
</dbReference>
<dbReference type="OrthoDB" id="753427at2759"/>
<feature type="region of interest" description="Disordered" evidence="3">
    <location>
        <begin position="1120"/>
        <end position="1144"/>
    </location>
</feature>
<feature type="compositionally biased region" description="Basic and acidic residues" evidence="3">
    <location>
        <begin position="888"/>
        <end position="897"/>
    </location>
</feature>
<dbReference type="AlphaFoldDB" id="A0A2G9HMU2"/>
<organism evidence="4 5">
    <name type="scientific">Handroanthus impetiginosus</name>
    <dbReference type="NCBI Taxonomy" id="429701"/>
    <lineage>
        <taxon>Eukaryota</taxon>
        <taxon>Viridiplantae</taxon>
        <taxon>Streptophyta</taxon>
        <taxon>Embryophyta</taxon>
        <taxon>Tracheophyta</taxon>
        <taxon>Spermatophyta</taxon>
        <taxon>Magnoliopsida</taxon>
        <taxon>eudicotyledons</taxon>
        <taxon>Gunneridae</taxon>
        <taxon>Pentapetalae</taxon>
        <taxon>asterids</taxon>
        <taxon>lamiids</taxon>
        <taxon>Lamiales</taxon>
        <taxon>Bignoniaceae</taxon>
        <taxon>Crescentiina</taxon>
        <taxon>Tabebuia alliance</taxon>
        <taxon>Handroanthus</taxon>
    </lineage>
</organism>
<feature type="region of interest" description="Disordered" evidence="3">
    <location>
        <begin position="627"/>
        <end position="658"/>
    </location>
</feature>
<dbReference type="STRING" id="429701.A0A2G9HMU2"/>
<keyword evidence="2" id="KW-0009">Actin-binding</keyword>
<dbReference type="GO" id="GO:0003779">
    <property type="term" value="F:actin binding"/>
    <property type="evidence" value="ECO:0007669"/>
    <property type="project" value="UniProtKB-UniRule"/>
</dbReference>
<feature type="compositionally biased region" description="Polar residues" evidence="3">
    <location>
        <begin position="1045"/>
        <end position="1058"/>
    </location>
</feature>
<evidence type="ECO:0000256" key="3">
    <source>
        <dbReference type="SAM" id="MobiDB-lite"/>
    </source>
</evidence>
<comment type="caution">
    <text evidence="4">The sequence shown here is derived from an EMBL/GenBank/DDBJ whole genome shotgun (WGS) entry which is preliminary data.</text>
</comment>
<dbReference type="GO" id="GO:0030036">
    <property type="term" value="P:actin cytoskeleton organization"/>
    <property type="evidence" value="ECO:0007669"/>
    <property type="project" value="UniProtKB-UniRule"/>
</dbReference>
<dbReference type="Gene3D" id="6.10.280.150">
    <property type="match status" value="1"/>
</dbReference>
<proteinExistence type="inferred from homology"/>
<sequence>MPLVRVEVRNEYGLGVPEMYRRANKEEPKEILDGVAVAGLVGILRQLGDLSNFAAEVFHGLQEEVMITSSRSHKLMGRVQRIEAALSRLEKVVLAQSSHLHFAYTAGSNWRADDQCDEIHFVYGDLPEFILDSYEDCRGPPNLHLLDRFDPAGPGSCLMRYSDPTFFKRASVASGEASIEKVSKDTKEHKIKKRRAWGRNGEVSRGASFSYQSGSYHFSRTNEDGHTSPSQSMSICDATLRSELSEQSNINSRYGSGHSEGDSRLSYSMQPKEQESRGFISAPAKRHDNNYQNYNFLNKEVRDACDYFQINLTGCSSSSVNCGKQNAVLEPKLWDCDQDGLRHEGDNHRSLESFSPKLDPESSGGNAVKFETVDKIDVQTCHQTLPALASGDSHLDDSESEKHHFMDALNNIEPESETDIDCTRRQEVDRYSKLVDKATEDGLHELINHNLESQASNSESSVLVNSSPINGGCGHNPISVSSSHSVAFCAISSVSAKDERNSVAPANNTLQSAQAAGALLNPGNPQSNSYLRNGDIKESKNVEFVPHKVSSNFRDGRPEVPVVGDTRSSPESQKPVPETSTVASVTFWTNGGLLGLQPSKPPDFSVFNDFPEDHLFKKDGKIILSSQNLNFSDKDPGKPDNTTSLKNIEEDQDTDSSTCQEYQESAISFRKTSWKISPADLDVKLGKTGDLLYLKNASSTGASITAPGSSQPVNTEFQAARKHPENTRNSFRMFELSNGLLTAGSGKKLLHGVYKNSRHAGYQNSNASEKKNHQNLACHRLSGQTKDVFGGESQILSPSSSPPLAPMKISFQPIDGFETSKLKLKFPDGHTNDERGRDIFPSFQLVPEVLITQHNVGSDSDADTFHRSSPSLSDDCHSHQSESNSEQWETRESLSGKDPELYDSLCRITLTESVSTVLEYRRASLGDIHENSGLHCPLVENGMQNSQSLHIDLQSLDSLNHSSQELSKDANSKVLVEPKFASTTDPSSLPPAQWDTKLYLDGIEDRCEMMPKGSSYAFDLKHLDRTISQQPKPSPINHDQILETPNEQKSKQSALQKSNRLRDANQGKSAGENDFLQQIRAKSLSLRRTVPAKPTMPSRGPSNVQVTAILEKANAIRQVSLPPSLPPSLRHAHTRTHTHTVSKR</sequence>
<dbReference type="InterPro" id="IPR028288">
    <property type="entry name" value="SCAR/WAVE_fam"/>
</dbReference>
<evidence type="ECO:0000256" key="1">
    <source>
        <dbReference type="ARBA" id="ARBA00006993"/>
    </source>
</evidence>
<dbReference type="PANTHER" id="PTHR12902:SF33">
    <property type="entry name" value="PROTEIN SCAR3"/>
    <property type="match status" value="1"/>
</dbReference>
<protein>
    <recommendedName>
        <fullName evidence="2">Protein SCAR</fullName>
    </recommendedName>
    <alternativeName>
        <fullName evidence="2">Protein WAVE</fullName>
    </alternativeName>
</protein>
<keyword evidence="2" id="KW-0206">Cytoskeleton</keyword>
<accession>A0A2G9HMU2</accession>
<dbReference type="EMBL" id="NKXS01001391">
    <property type="protein sequence ID" value="PIN18831.1"/>
    <property type="molecule type" value="Genomic_DNA"/>
</dbReference>
<gene>
    <name evidence="4" type="ORF">CDL12_08498</name>
</gene>
<keyword evidence="2" id="KW-0963">Cytoplasm</keyword>
<evidence type="ECO:0000256" key="2">
    <source>
        <dbReference type="RuleBase" id="RU367034"/>
    </source>
</evidence>
<dbReference type="GO" id="GO:2000601">
    <property type="term" value="P:positive regulation of Arp2/3 complex-mediated actin nucleation"/>
    <property type="evidence" value="ECO:0007669"/>
    <property type="project" value="TreeGrafter"/>
</dbReference>
<dbReference type="GO" id="GO:0071933">
    <property type="term" value="F:Arp2/3 complex binding"/>
    <property type="evidence" value="ECO:0007669"/>
    <property type="project" value="TreeGrafter"/>
</dbReference>
<feature type="region of interest" description="Disordered" evidence="3">
    <location>
        <begin position="550"/>
        <end position="578"/>
    </location>
</feature>
<name>A0A2G9HMU2_9LAMI</name>
<dbReference type="PANTHER" id="PTHR12902">
    <property type="entry name" value="WASP-1"/>
    <property type="match status" value="1"/>
</dbReference>
<feature type="region of interest" description="Disordered" evidence="3">
    <location>
        <begin position="857"/>
        <end position="897"/>
    </location>
</feature>
<comment type="subcellular location">
    <subcellularLocation>
        <location evidence="2">Cytoplasm</location>
        <location evidence="2">Cytoskeleton</location>
    </subcellularLocation>
</comment>
<reference evidence="5" key="1">
    <citation type="journal article" date="2018" name="Gigascience">
        <title>Genome assembly of the Pink Ipe (Handroanthus impetiginosus, Bignoniaceae), a highly valued, ecologically keystone Neotropical timber forest tree.</title>
        <authorList>
            <person name="Silva-Junior O.B."/>
            <person name="Grattapaglia D."/>
            <person name="Novaes E."/>
            <person name="Collevatti R.G."/>
        </authorList>
    </citation>
    <scope>NUCLEOTIDE SEQUENCE [LARGE SCALE GENOMIC DNA]</scope>
    <source>
        <strain evidence="5">cv. UFG-1</strain>
    </source>
</reference>
<dbReference type="GO" id="GO:0034237">
    <property type="term" value="F:protein kinase A regulatory subunit binding"/>
    <property type="evidence" value="ECO:0007669"/>
    <property type="project" value="TreeGrafter"/>
</dbReference>
<feature type="region of interest" description="Disordered" evidence="3">
    <location>
        <begin position="1045"/>
        <end position="1075"/>
    </location>
</feature>
<keyword evidence="5" id="KW-1185">Reference proteome</keyword>
<evidence type="ECO:0000313" key="5">
    <source>
        <dbReference type="Proteomes" id="UP000231279"/>
    </source>
</evidence>
<evidence type="ECO:0000313" key="4">
    <source>
        <dbReference type="EMBL" id="PIN18831.1"/>
    </source>
</evidence>
<feature type="compositionally biased region" description="Polar residues" evidence="3">
    <location>
        <begin position="566"/>
        <end position="578"/>
    </location>
</feature>
<feature type="region of interest" description="Disordered" evidence="3">
    <location>
        <begin position="247"/>
        <end position="277"/>
    </location>
</feature>
<comment type="similarity">
    <text evidence="1 2">Belongs to the SCAR/WAVE family.</text>
</comment>